<feature type="region of interest" description="Disordered" evidence="3">
    <location>
        <begin position="246"/>
        <end position="325"/>
    </location>
</feature>
<accession>A0A813GTV9</accession>
<evidence type="ECO:0000259" key="6">
    <source>
        <dbReference type="SMART" id="SM00223"/>
    </source>
</evidence>
<keyword evidence="4" id="KW-0812">Transmembrane</keyword>
<keyword evidence="8" id="KW-1185">Reference proteome</keyword>
<organism evidence="7 8">
    <name type="scientific">Polarella glacialis</name>
    <name type="common">Dinoflagellate</name>
    <dbReference type="NCBI Taxonomy" id="89957"/>
    <lineage>
        <taxon>Eukaryota</taxon>
        <taxon>Sar</taxon>
        <taxon>Alveolata</taxon>
        <taxon>Dinophyceae</taxon>
        <taxon>Suessiales</taxon>
        <taxon>Suessiaceae</taxon>
        <taxon>Polarella</taxon>
    </lineage>
</organism>
<keyword evidence="5" id="KW-0732">Signal</keyword>
<keyword evidence="1" id="KW-0677">Repeat</keyword>
<feature type="signal peptide" evidence="5">
    <location>
        <begin position="1"/>
        <end position="17"/>
    </location>
</feature>
<dbReference type="AlphaFoldDB" id="A0A813GTV9"/>
<evidence type="ECO:0000256" key="2">
    <source>
        <dbReference type="ARBA" id="ARBA00023157"/>
    </source>
</evidence>
<feature type="chain" id="PRO_5032873267" description="Apple domain-containing protein" evidence="5">
    <location>
        <begin position="18"/>
        <end position="592"/>
    </location>
</feature>
<feature type="transmembrane region" description="Helical" evidence="4">
    <location>
        <begin position="539"/>
        <end position="559"/>
    </location>
</feature>
<evidence type="ECO:0000256" key="5">
    <source>
        <dbReference type="SAM" id="SignalP"/>
    </source>
</evidence>
<evidence type="ECO:0000256" key="1">
    <source>
        <dbReference type="ARBA" id="ARBA00022737"/>
    </source>
</evidence>
<dbReference type="GO" id="GO:0005576">
    <property type="term" value="C:extracellular region"/>
    <property type="evidence" value="ECO:0007669"/>
    <property type="project" value="InterPro"/>
</dbReference>
<dbReference type="GO" id="GO:0006508">
    <property type="term" value="P:proteolysis"/>
    <property type="evidence" value="ECO:0007669"/>
    <property type="project" value="InterPro"/>
</dbReference>
<feature type="compositionally biased region" description="Pro residues" evidence="3">
    <location>
        <begin position="190"/>
        <end position="233"/>
    </location>
</feature>
<comment type="caution">
    <text evidence="7">The sequence shown here is derived from an EMBL/GenBank/DDBJ whole genome shotgun (WGS) entry which is preliminary data.</text>
</comment>
<dbReference type="InterPro" id="IPR000177">
    <property type="entry name" value="Apple"/>
</dbReference>
<protein>
    <recommendedName>
        <fullName evidence="6">Apple domain-containing protein</fullName>
    </recommendedName>
</protein>
<evidence type="ECO:0000313" key="7">
    <source>
        <dbReference type="EMBL" id="CAE8627958.1"/>
    </source>
</evidence>
<keyword evidence="4" id="KW-1133">Transmembrane helix</keyword>
<evidence type="ECO:0000313" key="8">
    <source>
        <dbReference type="Proteomes" id="UP000654075"/>
    </source>
</evidence>
<gene>
    <name evidence="7" type="ORF">PGLA1383_LOCUS44661</name>
</gene>
<dbReference type="Proteomes" id="UP000654075">
    <property type="component" value="Unassembled WGS sequence"/>
</dbReference>
<evidence type="ECO:0000256" key="4">
    <source>
        <dbReference type="SAM" id="Phobius"/>
    </source>
</evidence>
<name>A0A813GTV9_POLGL</name>
<dbReference type="Gene3D" id="3.50.4.10">
    <property type="entry name" value="Hepatocyte Growth Factor"/>
    <property type="match status" value="1"/>
</dbReference>
<feature type="domain" description="Apple" evidence="6">
    <location>
        <begin position="441"/>
        <end position="513"/>
    </location>
</feature>
<reference evidence="7" key="1">
    <citation type="submission" date="2021-02" db="EMBL/GenBank/DDBJ databases">
        <authorList>
            <person name="Dougan E. K."/>
            <person name="Rhodes N."/>
            <person name="Thang M."/>
            <person name="Chan C."/>
        </authorList>
    </citation>
    <scope>NUCLEOTIDE SEQUENCE</scope>
</reference>
<dbReference type="EMBL" id="CAJNNV010029304">
    <property type="protein sequence ID" value="CAE8627958.1"/>
    <property type="molecule type" value="Genomic_DNA"/>
</dbReference>
<sequence length="592" mass="63044">MKLGFLLALLGLGAAAGEDDISHCLNALYKSTCHDEVMSAMLHGFARNPRDFVGLSIRSSFIDFQAYFWNANMHNCTRPCMPQEEACSQIGAGYPCMRDVDWARNEGIQNHPEWYPELLPNATLFDIANVLYMHGQPNCPRPCDEGEENGHYVPYESLQAWSETESWMTPKRFSFALPVAAPMTTLAPATSPPTTLPPTTLPPTTLPPTTLPPTTLPPTTLPPTLPPTMPPPPMLSPTWAPFVPATLPPATLPPATLPPTTPAPPTTLPPTTLPPTTLPPTTLPPTTLPPTTLPPTTLPPTTLPPTTLPPTTLPPTTLPPTTLPPAPLQAEPASWILPGAVAEAENPCVKKGITYASIDMANSPVTVEKTATGCQVHCRGVTGAGFFSFYGPLGMCHCVSAEFGQELKADDYFLGGSVECGAGKTVNKETEEILTKAEDGCFEAGISYLPWGGEPASTQVNDSIACQTRLQQDSCPSCTHFVFFPADGSCRLIPADAPKESGIGGAVSGPRHCSQISTELKVASGHAVVSEVGSPATSFVWLAGGFAVSVAVVASFIALRRRDSSYRRMMRPGRSDLEGQDESLEHFLEVAA</sequence>
<feature type="region of interest" description="Disordered" evidence="3">
    <location>
        <begin position="186"/>
        <end position="233"/>
    </location>
</feature>
<dbReference type="SMART" id="SM00223">
    <property type="entry name" value="APPLE"/>
    <property type="match status" value="1"/>
</dbReference>
<keyword evidence="2" id="KW-1015">Disulfide bond</keyword>
<dbReference type="OrthoDB" id="439348at2759"/>
<evidence type="ECO:0000256" key="3">
    <source>
        <dbReference type="SAM" id="MobiDB-lite"/>
    </source>
</evidence>
<keyword evidence="4" id="KW-0472">Membrane</keyword>
<proteinExistence type="predicted"/>